<dbReference type="RefSeq" id="XP_020910139.2">
    <property type="nucleotide sequence ID" value="XM_021054480.2"/>
</dbReference>
<dbReference type="PANTHER" id="PTHR45992">
    <property type="entry name" value="EUKARYOTIC ELONGATION FACTOR 2 KINASE-RELATED"/>
    <property type="match status" value="1"/>
</dbReference>
<evidence type="ECO:0000256" key="2">
    <source>
        <dbReference type="ARBA" id="ARBA00022679"/>
    </source>
</evidence>
<dbReference type="AlphaFoldDB" id="A0A913XW59"/>
<evidence type="ECO:0000256" key="3">
    <source>
        <dbReference type="ARBA" id="ARBA00022741"/>
    </source>
</evidence>
<keyword evidence="8" id="KW-1185">Reference proteome</keyword>
<dbReference type="GO" id="GO:0005524">
    <property type="term" value="F:ATP binding"/>
    <property type="evidence" value="ECO:0007669"/>
    <property type="project" value="UniProtKB-KW"/>
</dbReference>
<dbReference type="SUPFAM" id="SSF56112">
    <property type="entry name" value="Protein kinase-like (PK-like)"/>
    <property type="match status" value="1"/>
</dbReference>
<organism evidence="7 8">
    <name type="scientific">Exaiptasia diaphana</name>
    <name type="common">Tropical sea anemone</name>
    <name type="synonym">Aiptasia pulchella</name>
    <dbReference type="NCBI Taxonomy" id="2652724"/>
    <lineage>
        <taxon>Eukaryota</taxon>
        <taxon>Metazoa</taxon>
        <taxon>Cnidaria</taxon>
        <taxon>Anthozoa</taxon>
        <taxon>Hexacorallia</taxon>
        <taxon>Actiniaria</taxon>
        <taxon>Aiptasiidae</taxon>
        <taxon>Exaiptasia</taxon>
    </lineage>
</organism>
<dbReference type="CDD" id="cd04515">
    <property type="entry name" value="Alpha_kinase"/>
    <property type="match status" value="1"/>
</dbReference>
<keyword evidence="1" id="KW-0723">Serine/threonine-protein kinase</keyword>
<dbReference type="Pfam" id="PF02816">
    <property type="entry name" value="Alpha_kinase"/>
    <property type="match status" value="1"/>
</dbReference>
<dbReference type="Proteomes" id="UP000887567">
    <property type="component" value="Unplaced"/>
</dbReference>
<dbReference type="GeneID" id="110247991"/>
<dbReference type="EnsemblMetazoa" id="XM_021054480.2">
    <property type="protein sequence ID" value="XP_020910139.2"/>
    <property type="gene ID" value="LOC110247991"/>
</dbReference>
<sequence length="242" mass="27575">FLGNKRTPQSCPSQVDIVTLQLQEFSITEMWQEPFKAKFLLQRESFSKGGLREAFIAKALSGMATRGKYVLKKCQKDKEENVLQYSPTLEEHMRKIVQMSALARNFAQSLELQRPKDYGATFAYEKVYFSSMNGEFITLEKFIEGKFKKLINNTGEVLGDDILKAEAFVHYTYVYEQLMVTDIQGVGYTLCDPEIASTAEDEDKSKLFCCGNLSELAIRGFLNGHSCNKFCNLLKLSDDNRN</sequence>
<reference evidence="7" key="1">
    <citation type="submission" date="2022-11" db="UniProtKB">
        <authorList>
            <consortium name="EnsemblMetazoa"/>
        </authorList>
    </citation>
    <scope>IDENTIFICATION</scope>
</reference>
<dbReference type="InterPro" id="IPR011009">
    <property type="entry name" value="Kinase-like_dom_sf"/>
</dbReference>
<keyword evidence="5" id="KW-0067">ATP-binding</keyword>
<name>A0A913XW59_EXADI</name>
<dbReference type="OrthoDB" id="301415at2759"/>
<dbReference type="Gene3D" id="3.20.200.10">
    <property type="entry name" value="MHCK/EF2 kinase"/>
    <property type="match status" value="1"/>
</dbReference>
<evidence type="ECO:0000313" key="8">
    <source>
        <dbReference type="Proteomes" id="UP000887567"/>
    </source>
</evidence>
<dbReference type="GO" id="GO:0031037">
    <property type="term" value="P:myosin II filament disassembly"/>
    <property type="evidence" value="ECO:0007669"/>
    <property type="project" value="TreeGrafter"/>
</dbReference>
<dbReference type="GO" id="GO:1903013">
    <property type="term" value="P:response to differentiation-inducing factor 1"/>
    <property type="evidence" value="ECO:0007669"/>
    <property type="project" value="TreeGrafter"/>
</dbReference>
<accession>A0A913XW59</accession>
<evidence type="ECO:0000256" key="5">
    <source>
        <dbReference type="ARBA" id="ARBA00022840"/>
    </source>
</evidence>
<evidence type="ECO:0000256" key="4">
    <source>
        <dbReference type="ARBA" id="ARBA00022777"/>
    </source>
</evidence>
<dbReference type="InterPro" id="IPR051852">
    <property type="entry name" value="Alpha-type_PK"/>
</dbReference>
<dbReference type="KEGG" id="epa:110247991"/>
<dbReference type="InterPro" id="IPR004166">
    <property type="entry name" value="a-kinase_dom"/>
</dbReference>
<keyword evidence="2" id="KW-0808">Transferase</keyword>
<proteinExistence type="predicted"/>
<keyword evidence="3" id="KW-0547">Nucleotide-binding</keyword>
<dbReference type="PANTHER" id="PTHR45992:SF2">
    <property type="entry name" value="EUKARYOTIC ELONGATION FACTOR 2 KINASE"/>
    <property type="match status" value="1"/>
</dbReference>
<feature type="domain" description="Alpha-type protein kinase" evidence="6">
    <location>
        <begin position="23"/>
        <end position="239"/>
    </location>
</feature>
<evidence type="ECO:0000259" key="6">
    <source>
        <dbReference type="PROSITE" id="PS51158"/>
    </source>
</evidence>
<dbReference type="SMART" id="SM00811">
    <property type="entry name" value="Alpha_kinase"/>
    <property type="match status" value="1"/>
</dbReference>
<dbReference type="PROSITE" id="PS51158">
    <property type="entry name" value="ALPHA_KINASE"/>
    <property type="match status" value="1"/>
</dbReference>
<keyword evidence="4" id="KW-0418">Kinase</keyword>
<evidence type="ECO:0000313" key="7">
    <source>
        <dbReference type="EnsemblMetazoa" id="XP_020910139.2"/>
    </source>
</evidence>
<evidence type="ECO:0000256" key="1">
    <source>
        <dbReference type="ARBA" id="ARBA00022527"/>
    </source>
</evidence>
<protein>
    <recommendedName>
        <fullName evidence="6">Alpha-type protein kinase domain-containing protein</fullName>
    </recommendedName>
</protein>
<dbReference type="GO" id="GO:0004674">
    <property type="term" value="F:protein serine/threonine kinase activity"/>
    <property type="evidence" value="ECO:0007669"/>
    <property type="project" value="UniProtKB-KW"/>
</dbReference>